<dbReference type="STRING" id="1192034.CAP_7011"/>
<keyword evidence="2" id="KW-1185">Reference proteome</keyword>
<organism evidence="1 2">
    <name type="scientific">Chondromyces apiculatus DSM 436</name>
    <dbReference type="NCBI Taxonomy" id="1192034"/>
    <lineage>
        <taxon>Bacteria</taxon>
        <taxon>Pseudomonadati</taxon>
        <taxon>Myxococcota</taxon>
        <taxon>Polyangia</taxon>
        <taxon>Polyangiales</taxon>
        <taxon>Polyangiaceae</taxon>
        <taxon>Chondromyces</taxon>
    </lineage>
</organism>
<comment type="caution">
    <text evidence="1">The sequence shown here is derived from an EMBL/GenBank/DDBJ whole genome shotgun (WGS) entry which is preliminary data.</text>
</comment>
<dbReference type="EMBL" id="ASRX01000006">
    <property type="protein sequence ID" value="EYF07989.1"/>
    <property type="molecule type" value="Genomic_DNA"/>
</dbReference>
<proteinExistence type="predicted"/>
<sequence length="85" mass="9168">MSLCRRPGPRRLGALRGHFSRLSGRLPGCRPRLARSRCSGRLPGGTRCPAPGSLLRGLPGRFSGLLGRHRRAFTGTRSCSASGLW</sequence>
<accession>A0A017TFG9</accession>
<evidence type="ECO:0000313" key="2">
    <source>
        <dbReference type="Proteomes" id="UP000019678"/>
    </source>
</evidence>
<gene>
    <name evidence="1" type="ORF">CAP_7011</name>
</gene>
<evidence type="ECO:0000313" key="1">
    <source>
        <dbReference type="EMBL" id="EYF07989.1"/>
    </source>
</evidence>
<protein>
    <submittedName>
        <fullName evidence="1">Uncharacterized protein</fullName>
    </submittedName>
</protein>
<dbReference type="Proteomes" id="UP000019678">
    <property type="component" value="Unassembled WGS sequence"/>
</dbReference>
<name>A0A017TFG9_9BACT</name>
<dbReference type="AlphaFoldDB" id="A0A017TFG9"/>
<reference evidence="1 2" key="1">
    <citation type="submission" date="2013-05" db="EMBL/GenBank/DDBJ databases">
        <title>Genome assembly of Chondromyces apiculatus DSM 436.</title>
        <authorList>
            <person name="Sharma G."/>
            <person name="Khatri I."/>
            <person name="Kaur C."/>
            <person name="Mayilraj S."/>
            <person name="Subramanian S."/>
        </authorList>
    </citation>
    <scope>NUCLEOTIDE SEQUENCE [LARGE SCALE GENOMIC DNA]</scope>
    <source>
        <strain evidence="1 2">DSM 436</strain>
    </source>
</reference>